<keyword evidence="2" id="KW-1185">Reference proteome</keyword>
<dbReference type="STRING" id="1560345.AWL63_04835"/>
<dbReference type="Proteomes" id="UP000094256">
    <property type="component" value="Chromosome"/>
</dbReference>
<accession>A0A1B3ZGI2</accession>
<evidence type="ECO:0000313" key="2">
    <source>
        <dbReference type="Proteomes" id="UP000094256"/>
    </source>
</evidence>
<proteinExistence type="predicted"/>
<evidence type="ECO:0000313" key="1">
    <source>
        <dbReference type="EMBL" id="AOH86527.1"/>
    </source>
</evidence>
<evidence type="ECO:0008006" key="3">
    <source>
        <dbReference type="Google" id="ProtNLM"/>
    </source>
</evidence>
<name>A0A1B3ZGI2_9SPHN</name>
<gene>
    <name evidence="1" type="ORF">AWL63_04835</name>
</gene>
<reference evidence="1 2" key="1">
    <citation type="submission" date="2016-01" db="EMBL/GenBank/DDBJ databases">
        <title>Complete genome and mega plasmid sequence of Sphingomonas panacis DCY99 elicits systemic resistance in rice to Xanthomonas oryzae.</title>
        <authorList>
            <person name="Kim Y.J."/>
            <person name="Yang D.C."/>
            <person name="Sing P."/>
        </authorList>
    </citation>
    <scope>NUCLEOTIDE SEQUENCE [LARGE SCALE GENOMIC DNA]</scope>
    <source>
        <strain evidence="1 2">DCY99</strain>
    </source>
</reference>
<sequence>MPAAATAGTTEPSRLSGSFWLVARGGGGVTSAPLGGQLGGAQAGLRLAYLLDRRHRLAVMARVTSPLGSGLREAAIGLEWQPTRLPVRIVAEQRIAIDGGKGGPAVELVGGFGPLPIGGGFRLESYAQAGAIHRDRTEGFVDGAAHLSHPIGALGPISIDVGAGLWGGAQRGAERLDVGPSITATLPIANQRLRVSLDWRERVAGGARPGSGVALTLGADF</sequence>
<dbReference type="KEGG" id="span:AWL63_04835"/>
<organism evidence="1 2">
    <name type="scientific">Sphingomonas panacis</name>
    <dbReference type="NCBI Taxonomy" id="1560345"/>
    <lineage>
        <taxon>Bacteria</taxon>
        <taxon>Pseudomonadati</taxon>
        <taxon>Pseudomonadota</taxon>
        <taxon>Alphaproteobacteria</taxon>
        <taxon>Sphingomonadales</taxon>
        <taxon>Sphingomonadaceae</taxon>
        <taxon>Sphingomonas</taxon>
    </lineage>
</organism>
<protein>
    <recommendedName>
        <fullName evidence="3">Haemolysin activator HlyB C-terminal domain-containing protein</fullName>
    </recommendedName>
</protein>
<dbReference type="AlphaFoldDB" id="A0A1B3ZGI2"/>
<dbReference type="EMBL" id="CP014168">
    <property type="protein sequence ID" value="AOH86527.1"/>
    <property type="molecule type" value="Genomic_DNA"/>
</dbReference>